<feature type="signal peptide" evidence="1">
    <location>
        <begin position="1"/>
        <end position="23"/>
    </location>
</feature>
<sequence>MVRLYTCMLLVLCILTVPTCTNAQDSGTPCDDCSNQPDHYRCYIGCTAFLECRGGQTTRVTCDTDDVVDIRSMRCEDPYYACPPCGDDYCDEYDTMDDKVDIETFYIN</sequence>
<evidence type="ECO:0000313" key="2">
    <source>
        <dbReference type="EMBL" id="CAH1786143.1"/>
    </source>
</evidence>
<keyword evidence="1" id="KW-0732">Signal</keyword>
<reference evidence="2" key="1">
    <citation type="submission" date="2022-03" db="EMBL/GenBank/DDBJ databases">
        <authorList>
            <person name="Martin C."/>
        </authorList>
    </citation>
    <scope>NUCLEOTIDE SEQUENCE</scope>
</reference>
<gene>
    <name evidence="2" type="ORF">OFUS_LOCUS12097</name>
</gene>
<proteinExistence type="predicted"/>
<accession>A0A8S4NZH8</accession>
<dbReference type="EMBL" id="CAIIXF020000006">
    <property type="protein sequence ID" value="CAH1786143.1"/>
    <property type="molecule type" value="Genomic_DNA"/>
</dbReference>
<organism evidence="2 3">
    <name type="scientific">Owenia fusiformis</name>
    <name type="common">Polychaete worm</name>
    <dbReference type="NCBI Taxonomy" id="6347"/>
    <lineage>
        <taxon>Eukaryota</taxon>
        <taxon>Metazoa</taxon>
        <taxon>Spiralia</taxon>
        <taxon>Lophotrochozoa</taxon>
        <taxon>Annelida</taxon>
        <taxon>Polychaeta</taxon>
        <taxon>Sedentaria</taxon>
        <taxon>Canalipalpata</taxon>
        <taxon>Sabellida</taxon>
        <taxon>Oweniida</taxon>
        <taxon>Oweniidae</taxon>
        <taxon>Owenia</taxon>
    </lineage>
</organism>
<protein>
    <submittedName>
        <fullName evidence="2">Uncharacterized protein</fullName>
    </submittedName>
</protein>
<comment type="caution">
    <text evidence="2">The sequence shown here is derived from an EMBL/GenBank/DDBJ whole genome shotgun (WGS) entry which is preliminary data.</text>
</comment>
<keyword evidence="3" id="KW-1185">Reference proteome</keyword>
<name>A0A8S4NZH8_OWEFU</name>
<dbReference type="AlphaFoldDB" id="A0A8S4NZH8"/>
<evidence type="ECO:0000313" key="3">
    <source>
        <dbReference type="Proteomes" id="UP000749559"/>
    </source>
</evidence>
<dbReference type="Proteomes" id="UP000749559">
    <property type="component" value="Unassembled WGS sequence"/>
</dbReference>
<evidence type="ECO:0000256" key="1">
    <source>
        <dbReference type="SAM" id="SignalP"/>
    </source>
</evidence>
<feature type="chain" id="PRO_5035841477" evidence="1">
    <location>
        <begin position="24"/>
        <end position="108"/>
    </location>
</feature>